<dbReference type="PROSITE" id="PS00061">
    <property type="entry name" value="ADH_SHORT"/>
    <property type="match status" value="1"/>
</dbReference>
<dbReference type="Proteomes" id="UP000266615">
    <property type="component" value="Unassembled WGS sequence"/>
</dbReference>
<evidence type="ECO:0000259" key="3">
    <source>
        <dbReference type="SMART" id="SM00822"/>
    </source>
</evidence>
<dbReference type="SMART" id="SM00822">
    <property type="entry name" value="PKS_KR"/>
    <property type="match status" value="1"/>
</dbReference>
<dbReference type="PANTHER" id="PTHR43943:SF2">
    <property type="entry name" value="DEHYDROGENASE_REDUCTASE 4"/>
    <property type="match status" value="1"/>
</dbReference>
<evidence type="ECO:0000256" key="2">
    <source>
        <dbReference type="ARBA" id="ARBA00023002"/>
    </source>
</evidence>
<evidence type="ECO:0000313" key="4">
    <source>
        <dbReference type="EMBL" id="RJN32486.1"/>
    </source>
</evidence>
<organism evidence="4 5">
    <name type="scientific">Nesterenkonia natronophila</name>
    <dbReference type="NCBI Taxonomy" id="2174932"/>
    <lineage>
        <taxon>Bacteria</taxon>
        <taxon>Bacillati</taxon>
        <taxon>Actinomycetota</taxon>
        <taxon>Actinomycetes</taxon>
        <taxon>Micrococcales</taxon>
        <taxon>Micrococcaceae</taxon>
        <taxon>Nesterenkonia</taxon>
    </lineage>
</organism>
<evidence type="ECO:0000313" key="5">
    <source>
        <dbReference type="Proteomes" id="UP000266615"/>
    </source>
</evidence>
<reference evidence="4 5" key="1">
    <citation type="submission" date="2018-09" db="EMBL/GenBank/DDBJ databases">
        <title>Nesterenkonia natronophila sp. nov., an alkaliphilic actinobacteriume isolated from a soda lake, and emended description of the genus Nesterenkonia.</title>
        <authorList>
            <person name="Menes R.J."/>
            <person name="Iriarte A."/>
        </authorList>
    </citation>
    <scope>NUCLEOTIDE SEQUENCE [LARGE SCALE GENOMIC DNA]</scope>
    <source>
        <strain evidence="4 5">M8</strain>
    </source>
</reference>
<name>A0A3A4F3T1_9MICC</name>
<dbReference type="Gene3D" id="3.40.50.720">
    <property type="entry name" value="NAD(P)-binding Rossmann-like Domain"/>
    <property type="match status" value="1"/>
</dbReference>
<comment type="caution">
    <text evidence="4">The sequence shown here is derived from an EMBL/GenBank/DDBJ whole genome shotgun (WGS) entry which is preliminary data.</text>
</comment>
<comment type="similarity">
    <text evidence="1">Belongs to the short-chain dehydrogenases/reductases (SDR) family.</text>
</comment>
<dbReference type="EMBL" id="QYZP01000001">
    <property type="protein sequence ID" value="RJN32486.1"/>
    <property type="molecule type" value="Genomic_DNA"/>
</dbReference>
<gene>
    <name evidence="4" type="ORF">D3250_01150</name>
</gene>
<dbReference type="PRINTS" id="PR00080">
    <property type="entry name" value="SDRFAMILY"/>
</dbReference>
<keyword evidence="5" id="KW-1185">Reference proteome</keyword>
<protein>
    <submittedName>
        <fullName evidence="4">SDR family oxidoreductase</fullName>
    </submittedName>
</protein>
<feature type="domain" description="Ketoreductase" evidence="3">
    <location>
        <begin position="13"/>
        <end position="192"/>
    </location>
</feature>
<dbReference type="InterPro" id="IPR036291">
    <property type="entry name" value="NAD(P)-bd_dom_sf"/>
</dbReference>
<dbReference type="InterPro" id="IPR002347">
    <property type="entry name" value="SDR_fam"/>
</dbReference>
<dbReference type="OrthoDB" id="517007at2"/>
<dbReference type="CDD" id="cd05233">
    <property type="entry name" value="SDR_c"/>
    <property type="match status" value="1"/>
</dbReference>
<dbReference type="RefSeq" id="WP_119901532.1">
    <property type="nucleotide sequence ID" value="NZ_QYZP01000001.1"/>
</dbReference>
<dbReference type="GO" id="GO:0016491">
    <property type="term" value="F:oxidoreductase activity"/>
    <property type="evidence" value="ECO:0007669"/>
    <property type="project" value="UniProtKB-KW"/>
</dbReference>
<proteinExistence type="inferred from homology"/>
<dbReference type="SUPFAM" id="SSF51735">
    <property type="entry name" value="NAD(P)-binding Rossmann-fold domains"/>
    <property type="match status" value="1"/>
</dbReference>
<accession>A0A3A4F3T1</accession>
<dbReference type="Pfam" id="PF13561">
    <property type="entry name" value="adh_short_C2"/>
    <property type="match status" value="1"/>
</dbReference>
<keyword evidence="2" id="KW-0560">Oxidoreductase</keyword>
<sequence length="258" mass="26754">MTEQTIQTHLVGQTALVTGASRGIGLSIARILAAAGATVAITARRQEGIDDALAQLPETAFGIVGKADSAEHQAEALTKVAERTGRLDILINNAGINPVYGALTELDLDAARKVLEVNVLAGLGWVQQALARPDLGFARHGGRVVFLSSVTADIPSEGIGIYGISKAALSHMTRTLAVELGPGIRVNAVAPAVVKTDFARALYEGREDQVAADYPLKRLGVPEDVGAAVEFLVTEKSSWITGQVLTLDGGLTIAGGTA</sequence>
<dbReference type="NCBIfam" id="NF005559">
    <property type="entry name" value="PRK07231.1"/>
    <property type="match status" value="1"/>
</dbReference>
<dbReference type="InterPro" id="IPR020904">
    <property type="entry name" value="Sc_DH/Rdtase_CS"/>
</dbReference>
<dbReference type="PANTHER" id="PTHR43943">
    <property type="entry name" value="DEHYDROGENASE/REDUCTASE (SDR FAMILY) MEMBER 4"/>
    <property type="match status" value="1"/>
</dbReference>
<dbReference type="PRINTS" id="PR00081">
    <property type="entry name" value="GDHRDH"/>
</dbReference>
<dbReference type="InterPro" id="IPR057326">
    <property type="entry name" value="KR_dom"/>
</dbReference>
<evidence type="ECO:0000256" key="1">
    <source>
        <dbReference type="ARBA" id="ARBA00006484"/>
    </source>
</evidence>
<dbReference type="FunFam" id="3.40.50.720:FF:000084">
    <property type="entry name" value="Short-chain dehydrogenase reductase"/>
    <property type="match status" value="1"/>
</dbReference>
<dbReference type="AlphaFoldDB" id="A0A3A4F3T1"/>